<protein>
    <submittedName>
        <fullName evidence="2">Uncharacterized protein</fullName>
    </submittedName>
</protein>
<organism evidence="2 3">
    <name type="scientific">Saguinus oedipus</name>
    <name type="common">Cotton-top tamarin</name>
    <name type="synonym">Oedipomidas oedipus</name>
    <dbReference type="NCBI Taxonomy" id="9490"/>
    <lineage>
        <taxon>Eukaryota</taxon>
        <taxon>Metazoa</taxon>
        <taxon>Chordata</taxon>
        <taxon>Craniata</taxon>
        <taxon>Vertebrata</taxon>
        <taxon>Euteleostomi</taxon>
        <taxon>Mammalia</taxon>
        <taxon>Eutheria</taxon>
        <taxon>Euarchontoglires</taxon>
        <taxon>Primates</taxon>
        <taxon>Haplorrhini</taxon>
        <taxon>Platyrrhini</taxon>
        <taxon>Cebidae</taxon>
        <taxon>Callitrichinae</taxon>
        <taxon>Saguinus</taxon>
    </lineage>
</organism>
<accession>A0ABQ9U0B8</accession>
<dbReference type="EMBL" id="JASSZA010000017">
    <property type="protein sequence ID" value="KAK2090476.1"/>
    <property type="molecule type" value="Genomic_DNA"/>
</dbReference>
<name>A0ABQ9U0B8_SAGOE</name>
<evidence type="ECO:0000256" key="1">
    <source>
        <dbReference type="SAM" id="MobiDB-lite"/>
    </source>
</evidence>
<feature type="region of interest" description="Disordered" evidence="1">
    <location>
        <begin position="1"/>
        <end position="21"/>
    </location>
</feature>
<proteinExistence type="predicted"/>
<evidence type="ECO:0000313" key="3">
    <source>
        <dbReference type="Proteomes" id="UP001266305"/>
    </source>
</evidence>
<gene>
    <name evidence="2" type="ORF">P7K49_031732</name>
</gene>
<sequence>LDTRPSWQRLSGEKVQAGPAGSAWRALEPALLAARSGPATLRFAGPAPRRAPLPAG</sequence>
<comment type="caution">
    <text evidence="2">The sequence shown here is derived from an EMBL/GenBank/DDBJ whole genome shotgun (WGS) entry which is preliminary data.</text>
</comment>
<evidence type="ECO:0000313" key="2">
    <source>
        <dbReference type="EMBL" id="KAK2090476.1"/>
    </source>
</evidence>
<feature type="non-terminal residue" evidence="2">
    <location>
        <position position="1"/>
    </location>
</feature>
<reference evidence="2 3" key="1">
    <citation type="submission" date="2023-05" db="EMBL/GenBank/DDBJ databases">
        <title>B98-5 Cell Line De Novo Hybrid Assembly: An Optical Mapping Approach.</title>
        <authorList>
            <person name="Kananen K."/>
            <person name="Auerbach J.A."/>
            <person name="Kautto E."/>
            <person name="Blachly J.S."/>
        </authorList>
    </citation>
    <scope>NUCLEOTIDE SEQUENCE [LARGE SCALE GENOMIC DNA]</scope>
    <source>
        <strain evidence="2">B95-8</strain>
        <tissue evidence="2">Cell line</tissue>
    </source>
</reference>
<dbReference type="Proteomes" id="UP001266305">
    <property type="component" value="Unassembled WGS sequence"/>
</dbReference>
<keyword evidence="3" id="KW-1185">Reference proteome</keyword>